<dbReference type="SUPFAM" id="SSF52540">
    <property type="entry name" value="P-loop containing nucleoside triphosphate hydrolases"/>
    <property type="match status" value="1"/>
</dbReference>
<dbReference type="InterPro" id="IPR027417">
    <property type="entry name" value="P-loop_NTPase"/>
</dbReference>
<evidence type="ECO:0000256" key="1">
    <source>
        <dbReference type="ARBA" id="ARBA00004141"/>
    </source>
</evidence>
<feature type="region of interest" description="Disordered" evidence="9">
    <location>
        <begin position="381"/>
        <end position="419"/>
    </location>
</feature>
<dbReference type="AlphaFoldDB" id="A0AAD5LFL1"/>
<dbReference type="PANTHER" id="PTHR48042:SF11">
    <property type="entry name" value="ABC TRANSPORTER G FAMILY MEMBER 11"/>
    <property type="match status" value="1"/>
</dbReference>
<reference evidence="12" key="1">
    <citation type="submission" date="2021-12" db="EMBL/GenBank/DDBJ databases">
        <title>Prjna785345.</title>
        <authorList>
            <person name="Rujirawat T."/>
            <person name="Krajaejun T."/>
        </authorList>
    </citation>
    <scope>NUCLEOTIDE SEQUENCE</scope>
    <source>
        <strain evidence="12">Pi057C3</strain>
    </source>
</reference>
<gene>
    <name evidence="12" type="ORF">P43SY_007091</name>
</gene>
<sequence length="689" mass="74438">MALVAPTPDSSDAQHELVTTSYIAASTPARESPHQLVQIDDVDNLVQIDDVDNVTWLARRTTIDSPDTMDVLSPTTKKPSDLGHPAATYSLSWSGLSYSVTTGSADAKAAKKILQNVSGRCGVGELTAVMGPSGCGKTTLLDILADRVSSGAITGRIELNGEHRDARVFRRVARYVAQEDALLGCFTVRETLQMAAQLTMVATADEMQRRVDYVLQEVGLRSCEHTYVGDVFHKGISGGQKRRLSIAIELLSNPSVLLLDEPTSGLDSASTFKLLQLLQHLGRQGRTIVCTIHQPSSLVFEMFHNVVLLVAGRTAFCGLRADMIPHFAALGHACPAYSNPSEFFVGLVNADFEGHGDVDALVAGYAGSALARRVQQAIEDDRGAASSGHRSPMATTTNTVTSTTESPTSDAARSATTLPASRPARVSALQQFHVLLVRNLIKNVRNPGIYGVRLAMYVILATMVGTMYLRTNKRISDQDIVVLLFGVHAFFIFNAVAVVPFFVQERAVFLRERGNSALNVGSYVVANFLAAVPGAFAIALVASIIVVFLTGIKAFGYYLLNMFLSMVAAESLMHLIGGVVKDGILGIALGASLFGMFMLCEGFMVPRDAIPGYWIWAHYLAFHSYAFEGFIQKQFLEGVSDLTTLPLAVQRLGFADVSFARNMAILAGYAVLLEVLFAAVLYKFHTGRR</sequence>
<dbReference type="InterPro" id="IPR017871">
    <property type="entry name" value="ABC_transporter-like_CS"/>
</dbReference>
<dbReference type="GO" id="GO:0016887">
    <property type="term" value="F:ATP hydrolysis activity"/>
    <property type="evidence" value="ECO:0007669"/>
    <property type="project" value="InterPro"/>
</dbReference>
<feature type="domain" description="ABC transporter" evidence="11">
    <location>
        <begin position="91"/>
        <end position="336"/>
    </location>
</feature>
<dbReference type="GO" id="GO:0005524">
    <property type="term" value="F:ATP binding"/>
    <property type="evidence" value="ECO:0007669"/>
    <property type="project" value="UniProtKB-KW"/>
</dbReference>
<dbReference type="InterPro" id="IPR003439">
    <property type="entry name" value="ABC_transporter-like_ATP-bd"/>
</dbReference>
<dbReference type="InterPro" id="IPR003593">
    <property type="entry name" value="AAA+_ATPase"/>
</dbReference>
<feature type="transmembrane region" description="Helical" evidence="10">
    <location>
        <begin position="612"/>
        <end position="631"/>
    </location>
</feature>
<dbReference type="InterPro" id="IPR052215">
    <property type="entry name" value="Plant_ABCG"/>
</dbReference>
<evidence type="ECO:0000259" key="11">
    <source>
        <dbReference type="PROSITE" id="PS50893"/>
    </source>
</evidence>
<accession>A0AAD5LFL1</accession>
<dbReference type="Pfam" id="PF00005">
    <property type="entry name" value="ABC_tran"/>
    <property type="match status" value="1"/>
</dbReference>
<name>A0AAD5LFL1_PYTIN</name>
<feature type="transmembrane region" description="Helical" evidence="10">
    <location>
        <begin position="556"/>
        <end position="577"/>
    </location>
</feature>
<comment type="similarity">
    <text evidence="2">Belongs to the ABC transporter superfamily. ABCG family. Eye pigment precursor importer (TC 3.A.1.204) subfamily.</text>
</comment>
<evidence type="ECO:0000256" key="9">
    <source>
        <dbReference type="SAM" id="MobiDB-lite"/>
    </source>
</evidence>
<evidence type="ECO:0000313" key="13">
    <source>
        <dbReference type="Proteomes" id="UP001209570"/>
    </source>
</evidence>
<feature type="transmembrane region" description="Helical" evidence="10">
    <location>
        <begin position="523"/>
        <end position="549"/>
    </location>
</feature>
<keyword evidence="7 10" id="KW-1133">Transmembrane helix</keyword>
<evidence type="ECO:0000256" key="4">
    <source>
        <dbReference type="ARBA" id="ARBA00022692"/>
    </source>
</evidence>
<keyword evidence="4 10" id="KW-0812">Transmembrane</keyword>
<feature type="transmembrane region" description="Helical" evidence="10">
    <location>
        <begin position="583"/>
        <end position="600"/>
    </location>
</feature>
<organism evidence="12 13">
    <name type="scientific">Pythium insidiosum</name>
    <name type="common">Pythiosis disease agent</name>
    <dbReference type="NCBI Taxonomy" id="114742"/>
    <lineage>
        <taxon>Eukaryota</taxon>
        <taxon>Sar</taxon>
        <taxon>Stramenopiles</taxon>
        <taxon>Oomycota</taxon>
        <taxon>Peronosporomycetes</taxon>
        <taxon>Pythiales</taxon>
        <taxon>Pythiaceae</taxon>
        <taxon>Pythium</taxon>
    </lineage>
</organism>
<dbReference type="Pfam" id="PF19055">
    <property type="entry name" value="ABC2_membrane_7"/>
    <property type="match status" value="1"/>
</dbReference>
<dbReference type="InterPro" id="IPR013525">
    <property type="entry name" value="ABC2_TM"/>
</dbReference>
<dbReference type="Gene3D" id="3.40.50.300">
    <property type="entry name" value="P-loop containing nucleotide triphosphate hydrolases"/>
    <property type="match status" value="1"/>
</dbReference>
<keyword evidence="5" id="KW-0547">Nucleotide-binding</keyword>
<protein>
    <recommendedName>
        <fullName evidence="11">ABC transporter domain-containing protein</fullName>
    </recommendedName>
</protein>
<comment type="subcellular location">
    <subcellularLocation>
        <location evidence="1">Membrane</location>
        <topology evidence="1">Multi-pass membrane protein</topology>
    </subcellularLocation>
</comment>
<evidence type="ECO:0000256" key="3">
    <source>
        <dbReference type="ARBA" id="ARBA00022448"/>
    </source>
</evidence>
<feature type="compositionally biased region" description="Low complexity" evidence="9">
    <location>
        <begin position="395"/>
        <end position="409"/>
    </location>
</feature>
<feature type="transmembrane region" description="Helical" evidence="10">
    <location>
        <begin position="448"/>
        <end position="469"/>
    </location>
</feature>
<dbReference type="GO" id="GO:0016020">
    <property type="term" value="C:membrane"/>
    <property type="evidence" value="ECO:0007669"/>
    <property type="project" value="UniProtKB-SubCell"/>
</dbReference>
<feature type="transmembrane region" description="Helical" evidence="10">
    <location>
        <begin position="663"/>
        <end position="682"/>
    </location>
</feature>
<evidence type="ECO:0000256" key="2">
    <source>
        <dbReference type="ARBA" id="ARBA00005814"/>
    </source>
</evidence>
<feature type="transmembrane region" description="Helical" evidence="10">
    <location>
        <begin position="481"/>
        <end position="503"/>
    </location>
</feature>
<evidence type="ECO:0000256" key="10">
    <source>
        <dbReference type="SAM" id="Phobius"/>
    </source>
</evidence>
<comment type="caution">
    <text evidence="12">The sequence shown here is derived from an EMBL/GenBank/DDBJ whole genome shotgun (WGS) entry which is preliminary data.</text>
</comment>
<evidence type="ECO:0000256" key="8">
    <source>
        <dbReference type="ARBA" id="ARBA00023136"/>
    </source>
</evidence>
<keyword evidence="3" id="KW-0813">Transport</keyword>
<dbReference type="InterPro" id="IPR043926">
    <property type="entry name" value="ABCG_dom"/>
</dbReference>
<dbReference type="Pfam" id="PF01061">
    <property type="entry name" value="ABC2_membrane"/>
    <property type="match status" value="1"/>
</dbReference>
<keyword evidence="6" id="KW-0067">ATP-binding</keyword>
<dbReference type="PROSITE" id="PS50893">
    <property type="entry name" value="ABC_TRANSPORTER_2"/>
    <property type="match status" value="1"/>
</dbReference>
<keyword evidence="13" id="KW-1185">Reference proteome</keyword>
<dbReference type="PANTHER" id="PTHR48042">
    <property type="entry name" value="ABC TRANSPORTER G FAMILY MEMBER 11"/>
    <property type="match status" value="1"/>
</dbReference>
<keyword evidence="8 10" id="KW-0472">Membrane</keyword>
<dbReference type="EMBL" id="JAKCXM010000189">
    <property type="protein sequence ID" value="KAJ0399243.1"/>
    <property type="molecule type" value="Genomic_DNA"/>
</dbReference>
<evidence type="ECO:0000256" key="5">
    <source>
        <dbReference type="ARBA" id="ARBA00022741"/>
    </source>
</evidence>
<dbReference type="PROSITE" id="PS00211">
    <property type="entry name" value="ABC_TRANSPORTER_1"/>
    <property type="match status" value="1"/>
</dbReference>
<dbReference type="Proteomes" id="UP001209570">
    <property type="component" value="Unassembled WGS sequence"/>
</dbReference>
<evidence type="ECO:0000256" key="6">
    <source>
        <dbReference type="ARBA" id="ARBA00022840"/>
    </source>
</evidence>
<dbReference type="CDD" id="cd03213">
    <property type="entry name" value="ABCG_EPDR"/>
    <property type="match status" value="1"/>
</dbReference>
<proteinExistence type="inferred from homology"/>
<evidence type="ECO:0000313" key="12">
    <source>
        <dbReference type="EMBL" id="KAJ0399243.1"/>
    </source>
</evidence>
<evidence type="ECO:0000256" key="7">
    <source>
        <dbReference type="ARBA" id="ARBA00022989"/>
    </source>
</evidence>
<dbReference type="GO" id="GO:0140359">
    <property type="term" value="F:ABC-type transporter activity"/>
    <property type="evidence" value="ECO:0007669"/>
    <property type="project" value="InterPro"/>
</dbReference>
<dbReference type="SMART" id="SM00382">
    <property type="entry name" value="AAA"/>
    <property type="match status" value="1"/>
</dbReference>